<accession>A0ABV1FQI5</accession>
<feature type="transmembrane region" description="Helical" evidence="1">
    <location>
        <begin position="6"/>
        <end position="27"/>
    </location>
</feature>
<comment type="caution">
    <text evidence="2">The sequence shown here is derived from an EMBL/GenBank/DDBJ whole genome shotgun (WGS) entry which is preliminary data.</text>
</comment>
<organism evidence="2 3">
    <name type="scientific">Hallella faecis</name>
    <dbReference type="NCBI Taxonomy" id="2841596"/>
    <lineage>
        <taxon>Bacteria</taxon>
        <taxon>Pseudomonadati</taxon>
        <taxon>Bacteroidota</taxon>
        <taxon>Bacteroidia</taxon>
        <taxon>Bacteroidales</taxon>
        <taxon>Prevotellaceae</taxon>
        <taxon>Hallella</taxon>
    </lineage>
</organism>
<proteinExistence type="predicted"/>
<name>A0ABV1FQI5_9BACT</name>
<sequence>MWKNILKGSAIVAVLITILAAVGIITVNRDLKKSLGQPFEDEDVM</sequence>
<dbReference type="Proteomes" id="UP001487296">
    <property type="component" value="Unassembled WGS sequence"/>
</dbReference>
<keyword evidence="1" id="KW-0812">Transmembrane</keyword>
<evidence type="ECO:0000313" key="3">
    <source>
        <dbReference type="Proteomes" id="UP001487296"/>
    </source>
</evidence>
<gene>
    <name evidence="2" type="ORF">AAAT34_06100</name>
</gene>
<protein>
    <submittedName>
        <fullName evidence="2">Uncharacterized protein</fullName>
    </submittedName>
</protein>
<evidence type="ECO:0000313" key="2">
    <source>
        <dbReference type="EMBL" id="MEQ2486625.1"/>
    </source>
</evidence>
<keyword evidence="3" id="KW-1185">Reference proteome</keyword>
<dbReference type="EMBL" id="JBBNFP010000018">
    <property type="protein sequence ID" value="MEQ2486625.1"/>
    <property type="molecule type" value="Genomic_DNA"/>
</dbReference>
<keyword evidence="1" id="KW-0472">Membrane</keyword>
<evidence type="ECO:0000256" key="1">
    <source>
        <dbReference type="SAM" id="Phobius"/>
    </source>
</evidence>
<dbReference type="RefSeq" id="WP_215759707.1">
    <property type="nucleotide sequence ID" value="NZ_JAHKBE010000018.1"/>
</dbReference>
<keyword evidence="1" id="KW-1133">Transmembrane helix</keyword>
<reference evidence="2 3" key="1">
    <citation type="submission" date="2024-04" db="EMBL/GenBank/DDBJ databases">
        <title>Human intestinal bacterial collection.</title>
        <authorList>
            <person name="Pauvert C."/>
            <person name="Hitch T.C.A."/>
            <person name="Clavel T."/>
        </authorList>
    </citation>
    <scope>NUCLEOTIDE SEQUENCE [LARGE SCALE GENOMIC DNA]</scope>
    <source>
        <strain evidence="2 3">CLA-AA-H145</strain>
    </source>
</reference>